<dbReference type="PANTHER" id="PTHR43706">
    <property type="entry name" value="NADH DEHYDROGENASE"/>
    <property type="match status" value="1"/>
</dbReference>
<proteinExistence type="inferred from homology"/>
<dbReference type="InterPro" id="IPR045024">
    <property type="entry name" value="NDH-2"/>
</dbReference>
<accession>A0A2S6F3F7</accession>
<dbReference type="InterPro" id="IPR032808">
    <property type="entry name" value="DoxX"/>
</dbReference>
<evidence type="ECO:0000256" key="2">
    <source>
        <dbReference type="ARBA" id="ARBA00005272"/>
    </source>
</evidence>
<evidence type="ECO:0000256" key="12">
    <source>
        <dbReference type="ARBA" id="ARBA00047599"/>
    </source>
</evidence>
<evidence type="ECO:0000256" key="4">
    <source>
        <dbReference type="ARBA" id="ARBA00022630"/>
    </source>
</evidence>
<feature type="domain" description="FAD/NAD(P)-binding" evidence="13">
    <location>
        <begin position="316"/>
        <end position="631"/>
    </location>
</feature>
<comment type="caution">
    <text evidence="15">The sequence shown here is derived from an EMBL/GenBank/DDBJ whole genome shotgun (WGS) entry which is preliminary data.</text>
</comment>
<evidence type="ECO:0000259" key="13">
    <source>
        <dbReference type="Pfam" id="PF07992"/>
    </source>
</evidence>
<dbReference type="Gene3D" id="3.50.50.100">
    <property type="match status" value="1"/>
</dbReference>
<evidence type="ECO:0000256" key="6">
    <source>
        <dbReference type="ARBA" id="ARBA00022827"/>
    </source>
</evidence>
<evidence type="ECO:0000256" key="1">
    <source>
        <dbReference type="ARBA" id="ARBA00004141"/>
    </source>
</evidence>
<comment type="catalytic activity">
    <reaction evidence="12">
        <text>a quinone + NADH + H(+) = a quinol + NAD(+)</text>
        <dbReference type="Rhea" id="RHEA:46160"/>
        <dbReference type="ChEBI" id="CHEBI:15378"/>
        <dbReference type="ChEBI" id="CHEBI:24646"/>
        <dbReference type="ChEBI" id="CHEBI:57540"/>
        <dbReference type="ChEBI" id="CHEBI:57945"/>
        <dbReference type="ChEBI" id="CHEBI:132124"/>
        <dbReference type="EC" id="1.6.5.9"/>
    </reaction>
</comment>
<evidence type="ECO:0000313" key="15">
    <source>
        <dbReference type="EMBL" id="PPK31963.1"/>
    </source>
</evidence>
<name>A0A2S6F3F7_LEGPN</name>
<keyword evidence="8" id="KW-1133">Transmembrane helix</keyword>
<evidence type="ECO:0000256" key="3">
    <source>
        <dbReference type="ARBA" id="ARBA00012637"/>
    </source>
</evidence>
<keyword evidence="11" id="KW-0472">Membrane</keyword>
<protein>
    <recommendedName>
        <fullName evidence="3">NADH:ubiquinone reductase (non-electrogenic)</fullName>
        <ecNumber evidence="3">1.6.5.9</ecNumber>
    </recommendedName>
</protein>
<dbReference type="Pfam" id="PF22366">
    <property type="entry name" value="NDH2_C"/>
    <property type="match status" value="1"/>
</dbReference>
<evidence type="ECO:0000256" key="8">
    <source>
        <dbReference type="ARBA" id="ARBA00022989"/>
    </source>
</evidence>
<dbReference type="GO" id="GO:0050136">
    <property type="term" value="F:NADH dehydrogenase (quinone) (non-electrogenic) activity"/>
    <property type="evidence" value="ECO:0007669"/>
    <property type="project" value="UniProtKB-EC"/>
</dbReference>
<gene>
    <name evidence="15" type="ORF">C3928_04025</name>
</gene>
<dbReference type="AlphaFoldDB" id="A0A2S6F3F7"/>
<comment type="similarity">
    <text evidence="2">Belongs to the NADH dehydrogenase family.</text>
</comment>
<organism evidence="15 16">
    <name type="scientific">Legionella pneumophila</name>
    <dbReference type="NCBI Taxonomy" id="446"/>
    <lineage>
        <taxon>Bacteria</taxon>
        <taxon>Pseudomonadati</taxon>
        <taxon>Pseudomonadota</taxon>
        <taxon>Gammaproteobacteria</taxon>
        <taxon>Legionellales</taxon>
        <taxon>Legionellaceae</taxon>
        <taxon>Legionella</taxon>
    </lineage>
</organism>
<dbReference type="InterPro" id="IPR036188">
    <property type="entry name" value="FAD/NAD-bd_sf"/>
</dbReference>
<keyword evidence="9" id="KW-0560">Oxidoreductase</keyword>
<dbReference type="PANTHER" id="PTHR43706:SF47">
    <property type="entry name" value="EXTERNAL NADH-UBIQUINONE OXIDOREDUCTASE 1, MITOCHONDRIAL-RELATED"/>
    <property type="match status" value="1"/>
</dbReference>
<evidence type="ECO:0000256" key="9">
    <source>
        <dbReference type="ARBA" id="ARBA00023002"/>
    </source>
</evidence>
<keyword evidence="10" id="KW-0520">NAD</keyword>
<keyword evidence="6" id="KW-0274">FAD</keyword>
<dbReference type="OrthoDB" id="9781621at2"/>
<dbReference type="PRINTS" id="PR00368">
    <property type="entry name" value="FADPNR"/>
</dbReference>
<dbReference type="GO" id="GO:0016020">
    <property type="term" value="C:membrane"/>
    <property type="evidence" value="ECO:0007669"/>
    <property type="project" value="UniProtKB-SubCell"/>
</dbReference>
<dbReference type="EMBL" id="PQWY01000006">
    <property type="protein sequence ID" value="PPK31963.1"/>
    <property type="molecule type" value="Genomic_DNA"/>
</dbReference>
<evidence type="ECO:0000256" key="10">
    <source>
        <dbReference type="ARBA" id="ARBA00023027"/>
    </source>
</evidence>
<comment type="subcellular location">
    <subcellularLocation>
        <location evidence="1">Membrane</location>
        <topology evidence="1">Multi-pass membrane protein</topology>
    </subcellularLocation>
</comment>
<dbReference type="InterPro" id="IPR023753">
    <property type="entry name" value="FAD/NAD-binding_dom"/>
</dbReference>
<dbReference type="RefSeq" id="WP_027228634.1">
    <property type="nucleotide sequence ID" value="NZ_CP017601.1"/>
</dbReference>
<dbReference type="Pfam" id="PF07992">
    <property type="entry name" value="Pyr_redox_2"/>
    <property type="match status" value="1"/>
</dbReference>
<dbReference type="PRINTS" id="PR00411">
    <property type="entry name" value="PNDRDTASEI"/>
</dbReference>
<dbReference type="Pfam" id="PF07681">
    <property type="entry name" value="DoxX"/>
    <property type="match status" value="1"/>
</dbReference>
<dbReference type="InterPro" id="IPR054585">
    <property type="entry name" value="NDH2-like_C"/>
</dbReference>
<evidence type="ECO:0000259" key="14">
    <source>
        <dbReference type="Pfam" id="PF22366"/>
    </source>
</evidence>
<evidence type="ECO:0000256" key="5">
    <source>
        <dbReference type="ARBA" id="ARBA00022692"/>
    </source>
</evidence>
<keyword evidence="7" id="KW-0809">Transit peptide</keyword>
<evidence type="ECO:0000256" key="11">
    <source>
        <dbReference type="ARBA" id="ARBA00023136"/>
    </source>
</evidence>
<sequence length="738" mass="81834">MQQEDQAPIHQNNRSFSRNTARCLDTFMDAIDFLARIGWPVIDLAFRIWIAQQLLVSAILLANNWDTAVYLAKNEYPVPWLSPEWGALLGVLAQFVGGVSLLLGLFTRCGAAVIVGFAVMTQIYYQPIDLNLLWIALMLGYVLRGPGPLSLDNLFEQGFSRSPLPFAMLIVTFVDKTREFFSSLYLFSLRIWLMISLLLINQHIQVISSDKLQLLMSWLPLSSASIVFNHVSLFLAIFLGLGFATRVVAIFGLIVVLFSFTPGVTGFYLYWMMVMAILFVSGPGILSLDHLIFNALKKRYPQLSGKPAFSLDGLPRVVIIGAGFGGIACAKALRHLPVKITLIDRHNYHLFQPFLYQIATGSLSPADIAISIRSIFLEQFNAEILLGNVTDINKEERLVIADNFTIPYDYLVIATGATHSYFGKDNWAPYAPGLKTINDGTSVRSRIIKSFELAEIAESDEERKQFLNFVIVGAGPTGVELAGAIAELARFGIVKEFRHFDPASASIILVQAAPRILPAFSEQISQKAQRYLESMGVKVLVNSMVEQIDSDGVIINKERIYSKSVFWAAGVAASPASKWLQVEADPAGRVKVNDDLTVAGYSNIFVIGDTAASNAWNGKPVPGIAPAAKQGGAYVAKVISKRVYNNNSRYKPFKYIHYGSLATVGRKAAVAEFDRFKISGELAWWFWGGVHVFFLVGSRNRLSVILNWLWSYYTFRANNLLITDDSLNKKNKSGTSEV</sequence>
<dbReference type="SUPFAM" id="SSF51905">
    <property type="entry name" value="FAD/NAD(P)-binding domain"/>
    <property type="match status" value="1"/>
</dbReference>
<evidence type="ECO:0000313" key="16">
    <source>
        <dbReference type="Proteomes" id="UP000239239"/>
    </source>
</evidence>
<keyword evidence="4" id="KW-0285">Flavoprotein</keyword>
<keyword evidence="5" id="KW-0812">Transmembrane</keyword>
<dbReference type="Proteomes" id="UP000239239">
    <property type="component" value="Unassembled WGS sequence"/>
</dbReference>
<feature type="domain" description="External alternative NADH-ubiquinone oxidoreductase-like C-terminal" evidence="14">
    <location>
        <begin position="657"/>
        <end position="711"/>
    </location>
</feature>
<reference evidence="15 16" key="1">
    <citation type="submission" date="2018-02" db="EMBL/GenBank/DDBJ databases">
        <title>Draft genome sequences of four Legionella pneumophila clinical strains isolated in Ontario.</title>
        <authorList>
            <person name="Fortuna A."/>
            <person name="Ramnarine R."/>
            <person name="Li A."/>
            <person name="Frantz C."/>
            <person name="Mallo G."/>
        </authorList>
    </citation>
    <scope>NUCLEOTIDE SEQUENCE [LARGE SCALE GENOMIC DNA]</scope>
    <source>
        <strain evidence="15 16">LG61</strain>
    </source>
</reference>
<dbReference type="EC" id="1.6.5.9" evidence="3"/>
<evidence type="ECO:0000256" key="7">
    <source>
        <dbReference type="ARBA" id="ARBA00022946"/>
    </source>
</evidence>